<gene>
    <name evidence="1" type="ORF">CCACVL1_14671</name>
</gene>
<dbReference type="Proteomes" id="UP000188268">
    <property type="component" value="Unassembled WGS sequence"/>
</dbReference>
<evidence type="ECO:0000313" key="2">
    <source>
        <dbReference type="Proteomes" id="UP000188268"/>
    </source>
</evidence>
<keyword evidence="2" id="KW-1185">Reference proteome</keyword>
<dbReference type="EMBL" id="AWWV01010619">
    <property type="protein sequence ID" value="OMO78068.1"/>
    <property type="molecule type" value="Genomic_DNA"/>
</dbReference>
<dbReference type="AlphaFoldDB" id="A0A1R3I670"/>
<comment type="caution">
    <text evidence="1">The sequence shown here is derived from an EMBL/GenBank/DDBJ whole genome shotgun (WGS) entry which is preliminary data.</text>
</comment>
<organism evidence="1 2">
    <name type="scientific">Corchorus capsularis</name>
    <name type="common">Jute</name>
    <dbReference type="NCBI Taxonomy" id="210143"/>
    <lineage>
        <taxon>Eukaryota</taxon>
        <taxon>Viridiplantae</taxon>
        <taxon>Streptophyta</taxon>
        <taxon>Embryophyta</taxon>
        <taxon>Tracheophyta</taxon>
        <taxon>Spermatophyta</taxon>
        <taxon>Magnoliopsida</taxon>
        <taxon>eudicotyledons</taxon>
        <taxon>Gunneridae</taxon>
        <taxon>Pentapetalae</taxon>
        <taxon>rosids</taxon>
        <taxon>malvids</taxon>
        <taxon>Malvales</taxon>
        <taxon>Malvaceae</taxon>
        <taxon>Grewioideae</taxon>
        <taxon>Apeibeae</taxon>
        <taxon>Corchorus</taxon>
    </lineage>
</organism>
<protein>
    <submittedName>
        <fullName evidence="1">Uncharacterized protein</fullName>
    </submittedName>
</protein>
<accession>A0A1R3I670</accession>
<proteinExistence type="predicted"/>
<name>A0A1R3I670_COCAP</name>
<reference evidence="1 2" key="1">
    <citation type="submission" date="2013-09" db="EMBL/GenBank/DDBJ databases">
        <title>Corchorus capsularis genome sequencing.</title>
        <authorList>
            <person name="Alam M."/>
            <person name="Haque M.S."/>
            <person name="Islam M.S."/>
            <person name="Emdad E.M."/>
            <person name="Islam M.M."/>
            <person name="Ahmed B."/>
            <person name="Halim A."/>
            <person name="Hossen Q.M.M."/>
            <person name="Hossain M.Z."/>
            <person name="Ahmed R."/>
            <person name="Khan M.M."/>
            <person name="Islam R."/>
            <person name="Rashid M.M."/>
            <person name="Khan S.A."/>
            <person name="Rahman M.S."/>
            <person name="Alam M."/>
        </authorList>
    </citation>
    <scope>NUCLEOTIDE SEQUENCE [LARGE SCALE GENOMIC DNA]</scope>
    <source>
        <strain evidence="2">cv. CVL-1</strain>
        <tissue evidence="1">Whole seedling</tissue>
    </source>
</reference>
<sequence>MASTAKTKTPNLVVRTNHA</sequence>
<evidence type="ECO:0000313" key="1">
    <source>
        <dbReference type="EMBL" id="OMO78068.1"/>
    </source>
</evidence>